<dbReference type="Proteomes" id="UP000298138">
    <property type="component" value="Unassembled WGS sequence"/>
</dbReference>
<dbReference type="InParanoid" id="A0A4S2MNZ9"/>
<proteinExistence type="predicted"/>
<dbReference type="AlphaFoldDB" id="A0A4S2MNZ9"/>
<sequence length="412" mass="44708">MSTYFAFKHRCRKLHVTFLSTAPEGDHHGYDTHIHDLDDFERLNDPKSSITPPAIRQQRKTVYAGNPVNTCCQPSGTTTPIALPESQPATPPAVTEATIETIMTTQEVMMEKLAATSIGAISEGKTLSDVDCNNLAEKGIQGAIVGYAVENSETTTTTVVKDVVYLATGGENIIVPPETDQENQPRPATPTIIEVMSSMTIGLGNVVTNANPPEITPGTSKPSFLKGYKGNFSPHTFKAAELPKMTGDFTFSTGSEIETEKTVPPTPEVVPSTTDLRLAAHECTGCQSSLLDTASYICTFPGCCRRFCKTCTWLLISHPTEGGVDGDLAALSHHWKVERGEASAEDAPPVRVFRKTPATGVAWIARQVEMNRRREAEVQDTWGKREWGGVLGESHGHLSQLDLHKVGEYAEL</sequence>
<evidence type="ECO:0000313" key="1">
    <source>
        <dbReference type="EMBL" id="TGZ78813.1"/>
    </source>
</evidence>
<dbReference type="EMBL" id="ML220137">
    <property type="protein sequence ID" value="TGZ78813.1"/>
    <property type="molecule type" value="Genomic_DNA"/>
</dbReference>
<organism evidence="1 2">
    <name type="scientific">Ascodesmis nigricans</name>
    <dbReference type="NCBI Taxonomy" id="341454"/>
    <lineage>
        <taxon>Eukaryota</taxon>
        <taxon>Fungi</taxon>
        <taxon>Dikarya</taxon>
        <taxon>Ascomycota</taxon>
        <taxon>Pezizomycotina</taxon>
        <taxon>Pezizomycetes</taxon>
        <taxon>Pezizales</taxon>
        <taxon>Ascodesmidaceae</taxon>
        <taxon>Ascodesmis</taxon>
    </lineage>
</organism>
<accession>A0A4S2MNZ9</accession>
<gene>
    <name evidence="1" type="ORF">EX30DRAFT_127542</name>
</gene>
<keyword evidence="2" id="KW-1185">Reference proteome</keyword>
<reference evidence="1 2" key="1">
    <citation type="submission" date="2019-04" db="EMBL/GenBank/DDBJ databases">
        <title>Comparative genomics and transcriptomics to analyze fruiting body development in filamentous ascomycetes.</title>
        <authorList>
            <consortium name="DOE Joint Genome Institute"/>
            <person name="Lutkenhaus R."/>
            <person name="Traeger S."/>
            <person name="Breuer J."/>
            <person name="Kuo A."/>
            <person name="Lipzen A."/>
            <person name="Pangilinan J."/>
            <person name="Dilworth D."/>
            <person name="Sandor L."/>
            <person name="Poggeler S."/>
            <person name="Barry K."/>
            <person name="Grigoriev I.V."/>
            <person name="Nowrousian M."/>
        </authorList>
    </citation>
    <scope>NUCLEOTIDE SEQUENCE [LARGE SCALE GENOMIC DNA]</scope>
    <source>
        <strain evidence="1 2">CBS 389.68</strain>
    </source>
</reference>
<protein>
    <submittedName>
        <fullName evidence="1">Uncharacterized protein</fullName>
    </submittedName>
</protein>
<name>A0A4S2MNZ9_9PEZI</name>
<evidence type="ECO:0000313" key="2">
    <source>
        <dbReference type="Proteomes" id="UP000298138"/>
    </source>
</evidence>